<dbReference type="PANTHER" id="PTHR37810">
    <property type="entry name" value="IMMUNITY PROTEIN SDPI"/>
    <property type="match status" value="1"/>
</dbReference>
<feature type="transmembrane region" description="Helical" evidence="1">
    <location>
        <begin position="114"/>
        <end position="133"/>
    </location>
</feature>
<name>A0ABR7IQ05_9CLOT</name>
<comment type="caution">
    <text evidence="3">The sequence shown here is derived from an EMBL/GenBank/DDBJ whole genome shotgun (WGS) entry which is preliminary data.</text>
</comment>
<keyword evidence="1" id="KW-1133">Transmembrane helix</keyword>
<feature type="transmembrane region" description="Helical" evidence="1">
    <location>
        <begin position="87"/>
        <end position="108"/>
    </location>
</feature>
<gene>
    <name evidence="3" type="ORF">H8Z77_04155</name>
</gene>
<dbReference type="RefSeq" id="WP_186996269.1">
    <property type="nucleotide sequence ID" value="NZ_JACOQK010000001.1"/>
</dbReference>
<keyword evidence="1" id="KW-0812">Transmembrane</keyword>
<feature type="transmembrane region" description="Helical" evidence="1">
    <location>
        <begin position="162"/>
        <end position="180"/>
    </location>
</feature>
<sequence length="215" mass="24203">MKKANKTMVITTILCLLPILLGVLLYPKLPDQVPAQWGSDGQVNWYQPKAMAVFGMPAFLAIINLVVHIGVNNDPKRANASKMLKNIGFWICPIISLIFVPISLFASMGMEVHVAFWTPLFVGVLLIIIGNYLPKCKQSYTVGIRLPWTLDNETNWNKTHHFAGYLWIIGGIITIISSFFSFWPAIFLVIILIVLIPIVYSFVLYKRGNQIGKIK</sequence>
<dbReference type="Pfam" id="PF07853">
    <property type="entry name" value="DUF1648"/>
    <property type="match status" value="1"/>
</dbReference>
<dbReference type="Proteomes" id="UP000649151">
    <property type="component" value="Unassembled WGS sequence"/>
</dbReference>
<dbReference type="PANTHER" id="PTHR37810:SF5">
    <property type="entry name" value="IMMUNITY PROTEIN SDPI"/>
    <property type="match status" value="1"/>
</dbReference>
<feature type="transmembrane region" description="Helical" evidence="1">
    <location>
        <begin position="186"/>
        <end position="205"/>
    </location>
</feature>
<dbReference type="EMBL" id="JACOQK010000001">
    <property type="protein sequence ID" value="MBC5787219.1"/>
    <property type="molecule type" value="Genomic_DNA"/>
</dbReference>
<dbReference type="Pfam" id="PF13630">
    <property type="entry name" value="SdpI"/>
    <property type="match status" value="1"/>
</dbReference>
<evidence type="ECO:0000259" key="2">
    <source>
        <dbReference type="Pfam" id="PF07853"/>
    </source>
</evidence>
<dbReference type="InterPro" id="IPR026272">
    <property type="entry name" value="SdpI"/>
</dbReference>
<feature type="transmembrane region" description="Helical" evidence="1">
    <location>
        <begin position="46"/>
        <end position="67"/>
    </location>
</feature>
<proteinExistence type="predicted"/>
<organism evidence="3 4">
    <name type="scientific">Clostridium facile</name>
    <dbReference type="NCBI Taxonomy" id="2763035"/>
    <lineage>
        <taxon>Bacteria</taxon>
        <taxon>Bacillati</taxon>
        <taxon>Bacillota</taxon>
        <taxon>Clostridia</taxon>
        <taxon>Eubacteriales</taxon>
        <taxon>Clostridiaceae</taxon>
        <taxon>Clostridium</taxon>
    </lineage>
</organism>
<evidence type="ECO:0000256" key="1">
    <source>
        <dbReference type="SAM" id="Phobius"/>
    </source>
</evidence>
<evidence type="ECO:0000313" key="3">
    <source>
        <dbReference type="EMBL" id="MBC5787219.1"/>
    </source>
</evidence>
<protein>
    <submittedName>
        <fullName evidence="3">SdpI family protein</fullName>
    </submittedName>
</protein>
<feature type="domain" description="DUF1648" evidence="2">
    <location>
        <begin position="13"/>
        <end position="60"/>
    </location>
</feature>
<keyword evidence="4" id="KW-1185">Reference proteome</keyword>
<dbReference type="InterPro" id="IPR025962">
    <property type="entry name" value="SdpI/YhfL"/>
</dbReference>
<reference evidence="3 4" key="1">
    <citation type="submission" date="2020-08" db="EMBL/GenBank/DDBJ databases">
        <title>Genome public.</title>
        <authorList>
            <person name="Liu C."/>
            <person name="Sun Q."/>
        </authorList>
    </citation>
    <scope>NUCLEOTIDE SEQUENCE [LARGE SCALE GENOMIC DNA]</scope>
    <source>
        <strain evidence="3 4">NSJ-27</strain>
    </source>
</reference>
<accession>A0ABR7IQ05</accession>
<keyword evidence="1" id="KW-0472">Membrane</keyword>
<evidence type="ECO:0000313" key="4">
    <source>
        <dbReference type="Proteomes" id="UP000649151"/>
    </source>
</evidence>
<feature type="transmembrane region" description="Helical" evidence="1">
    <location>
        <begin position="7"/>
        <end position="26"/>
    </location>
</feature>
<dbReference type="InterPro" id="IPR012867">
    <property type="entry name" value="DUF1648"/>
</dbReference>
<dbReference type="PIRSF" id="PIRSF038959">
    <property type="entry name" value="SdpI"/>
    <property type="match status" value="1"/>
</dbReference>